<dbReference type="Gene3D" id="2.40.30.170">
    <property type="match status" value="1"/>
</dbReference>
<dbReference type="OrthoDB" id="245220at2"/>
<keyword evidence="5" id="KW-1185">Reference proteome</keyword>
<dbReference type="Pfam" id="PF25917">
    <property type="entry name" value="BSH_RND"/>
    <property type="match status" value="1"/>
</dbReference>
<dbReference type="Proteomes" id="UP000186309">
    <property type="component" value="Chromosome"/>
</dbReference>
<sequence length="439" mass="47563">MMRGVLVSFGVVALVAAVVGVNLSREPGRIDLDWRLIQEPARKILAEPLSHGAIVQTITAPGKIESVEEAEIASQIIGRVTAVGFKEGDAVKKGDVLVQIDPTDAQARLDSTRARISRLKSAIDQADSDLKKARRDAGLSTKLADRGFSTPTELADSYTSLAKAEAALEMCRNELNESEAMRRSSEEDVKRTTIRAPIDGVVSGLNVDVGEIVIAGTTNLPGSVLMKVCDMNRMRVRADIDETDVLLVRSSQPARIFPQADQLHPVAGRIDRVAPQGKIKKDDVVSFETLVDLAPTSNGDGQPPVSTLRPGMSVTVEVEVRRADEALSAPAQAVVHRRRKDLPDTPLIREWAERAVRAPGEKARDSEVRYLKVMFVVDGDVARARPIDVGLSDERRVEVRSGVEADERVIVGPFHALDELKDGDPVVPVATAAELDQPK</sequence>
<dbReference type="InterPro" id="IPR006143">
    <property type="entry name" value="RND_pump_MFP"/>
</dbReference>
<dbReference type="InterPro" id="IPR058625">
    <property type="entry name" value="MdtA-like_BSH"/>
</dbReference>
<name>A0A1U7CXL8_9BACT</name>
<dbReference type="GO" id="GO:1990281">
    <property type="term" value="C:efflux pump complex"/>
    <property type="evidence" value="ECO:0007669"/>
    <property type="project" value="TreeGrafter"/>
</dbReference>
<dbReference type="Gene3D" id="1.10.287.470">
    <property type="entry name" value="Helix hairpin bin"/>
    <property type="match status" value="1"/>
</dbReference>
<feature type="coiled-coil region" evidence="2">
    <location>
        <begin position="109"/>
        <end position="136"/>
    </location>
</feature>
<dbReference type="SUPFAM" id="SSF111369">
    <property type="entry name" value="HlyD-like secretion proteins"/>
    <property type="match status" value="1"/>
</dbReference>
<protein>
    <submittedName>
        <fullName evidence="4">Macrolide export protein MacA</fullName>
    </submittedName>
</protein>
<comment type="similarity">
    <text evidence="1">Belongs to the membrane fusion protein (MFP) (TC 8.A.1) family.</text>
</comment>
<evidence type="ECO:0000256" key="1">
    <source>
        <dbReference type="ARBA" id="ARBA00009477"/>
    </source>
</evidence>
<dbReference type="AlphaFoldDB" id="A0A1U7CXL8"/>
<dbReference type="STRING" id="1387353.BSF38_05203"/>
<dbReference type="Gene3D" id="2.40.420.20">
    <property type="match status" value="1"/>
</dbReference>
<dbReference type="GO" id="GO:0015562">
    <property type="term" value="F:efflux transmembrane transporter activity"/>
    <property type="evidence" value="ECO:0007669"/>
    <property type="project" value="TreeGrafter"/>
</dbReference>
<dbReference type="RefSeq" id="WP_076349952.1">
    <property type="nucleotide sequence ID" value="NZ_CP019082.1"/>
</dbReference>
<evidence type="ECO:0000313" key="5">
    <source>
        <dbReference type="Proteomes" id="UP000186309"/>
    </source>
</evidence>
<accession>A0A1U7CXL8</accession>
<feature type="domain" description="Multidrug resistance protein MdtA-like barrel-sandwich hybrid" evidence="3">
    <location>
        <begin position="69"/>
        <end position="219"/>
    </location>
</feature>
<feature type="coiled-coil region" evidence="2">
    <location>
        <begin position="161"/>
        <end position="188"/>
    </location>
</feature>
<dbReference type="EMBL" id="CP019082">
    <property type="protein sequence ID" value="APW63629.1"/>
    <property type="molecule type" value="Genomic_DNA"/>
</dbReference>
<keyword evidence="2" id="KW-0175">Coiled coil</keyword>
<dbReference type="NCBIfam" id="TIGR01730">
    <property type="entry name" value="RND_mfp"/>
    <property type="match status" value="1"/>
</dbReference>
<evidence type="ECO:0000256" key="2">
    <source>
        <dbReference type="SAM" id="Coils"/>
    </source>
</evidence>
<reference evidence="5" key="1">
    <citation type="submission" date="2016-12" db="EMBL/GenBank/DDBJ databases">
        <title>Comparative genomics of four Isosphaeraceae planctomycetes: a common pool of plasmids and glycoside hydrolase genes.</title>
        <authorList>
            <person name="Ivanova A."/>
        </authorList>
    </citation>
    <scope>NUCLEOTIDE SEQUENCE [LARGE SCALE GENOMIC DNA]</scope>
    <source>
        <strain evidence="5">PX4</strain>
    </source>
</reference>
<proteinExistence type="inferred from homology"/>
<gene>
    <name evidence="4" type="primary">macA_10</name>
    <name evidence="4" type="ORF">BSF38_05203</name>
</gene>
<organism evidence="4 5">
    <name type="scientific">Paludisphaera borealis</name>
    <dbReference type="NCBI Taxonomy" id="1387353"/>
    <lineage>
        <taxon>Bacteria</taxon>
        <taxon>Pseudomonadati</taxon>
        <taxon>Planctomycetota</taxon>
        <taxon>Planctomycetia</taxon>
        <taxon>Isosphaerales</taxon>
        <taxon>Isosphaeraceae</taxon>
        <taxon>Paludisphaera</taxon>
    </lineage>
</organism>
<evidence type="ECO:0000313" key="4">
    <source>
        <dbReference type="EMBL" id="APW63629.1"/>
    </source>
</evidence>
<dbReference type="PANTHER" id="PTHR30469:SF33">
    <property type="entry name" value="SLR1207 PROTEIN"/>
    <property type="match status" value="1"/>
</dbReference>
<dbReference type="Gene3D" id="2.40.50.100">
    <property type="match status" value="1"/>
</dbReference>
<dbReference type="PANTHER" id="PTHR30469">
    <property type="entry name" value="MULTIDRUG RESISTANCE PROTEIN MDTA"/>
    <property type="match status" value="1"/>
</dbReference>
<evidence type="ECO:0000259" key="3">
    <source>
        <dbReference type="Pfam" id="PF25917"/>
    </source>
</evidence>
<dbReference type="KEGG" id="pbor:BSF38_05203"/>